<dbReference type="CDD" id="cd11375">
    <property type="entry name" value="Peptidase_M54"/>
    <property type="match status" value="1"/>
</dbReference>
<evidence type="ECO:0000256" key="5">
    <source>
        <dbReference type="ARBA" id="ARBA00022833"/>
    </source>
</evidence>
<evidence type="ECO:0000256" key="2">
    <source>
        <dbReference type="ARBA" id="ARBA00022670"/>
    </source>
</evidence>
<reference evidence="7" key="1">
    <citation type="submission" date="2021-02" db="EMBL/GenBank/DDBJ databases">
        <authorList>
            <person name="Dougan E. K."/>
            <person name="Rhodes N."/>
            <person name="Thang M."/>
            <person name="Chan C."/>
        </authorList>
    </citation>
    <scope>NUCLEOTIDE SEQUENCE</scope>
</reference>
<dbReference type="PANTHER" id="PTHR15910:SF1">
    <property type="entry name" value="ARCHAEMETZINCIN-2"/>
    <property type="match status" value="1"/>
</dbReference>
<dbReference type="GO" id="GO:0046872">
    <property type="term" value="F:metal ion binding"/>
    <property type="evidence" value="ECO:0007669"/>
    <property type="project" value="UniProtKB-KW"/>
</dbReference>
<name>A0A813J6T7_POLGL</name>
<dbReference type="PANTHER" id="PTHR15910">
    <property type="entry name" value="ARCHAEMETZINCIN"/>
    <property type="match status" value="1"/>
</dbReference>
<dbReference type="SUPFAM" id="SSF55486">
    <property type="entry name" value="Metalloproteases ('zincins'), catalytic domain"/>
    <property type="match status" value="1"/>
</dbReference>
<evidence type="ECO:0000256" key="1">
    <source>
        <dbReference type="ARBA" id="ARBA00001947"/>
    </source>
</evidence>
<keyword evidence="4" id="KW-0378">Hydrolase</keyword>
<accession>A0A813J6T7</accession>
<comment type="cofactor">
    <cofactor evidence="1">
        <name>Zn(2+)</name>
        <dbReference type="ChEBI" id="CHEBI:29105"/>
    </cofactor>
</comment>
<evidence type="ECO:0000256" key="3">
    <source>
        <dbReference type="ARBA" id="ARBA00022723"/>
    </source>
</evidence>
<dbReference type="Gene3D" id="3.40.390.10">
    <property type="entry name" value="Collagenase (Catalytic Domain)"/>
    <property type="match status" value="1"/>
</dbReference>
<dbReference type="InterPro" id="IPR024079">
    <property type="entry name" value="MetalloPept_cat_dom_sf"/>
</dbReference>
<evidence type="ECO:0008006" key="9">
    <source>
        <dbReference type="Google" id="ProtNLM"/>
    </source>
</evidence>
<keyword evidence="6" id="KW-0482">Metalloprotease</keyword>
<organism evidence="7 8">
    <name type="scientific">Polarella glacialis</name>
    <name type="common">Dinoflagellate</name>
    <dbReference type="NCBI Taxonomy" id="89957"/>
    <lineage>
        <taxon>Eukaryota</taxon>
        <taxon>Sar</taxon>
        <taxon>Alveolata</taxon>
        <taxon>Dinophyceae</taxon>
        <taxon>Suessiales</taxon>
        <taxon>Suessiaceae</taxon>
        <taxon>Polarella</taxon>
    </lineage>
</organism>
<dbReference type="InterPro" id="IPR012962">
    <property type="entry name" value="Pept_M54_archaemetzincn"/>
</dbReference>
<evidence type="ECO:0000313" key="7">
    <source>
        <dbReference type="EMBL" id="CAE8667910.1"/>
    </source>
</evidence>
<protein>
    <recommendedName>
        <fullName evidence="9">Archaemetzincin-2</fullName>
    </recommendedName>
</protein>
<dbReference type="GO" id="GO:0006508">
    <property type="term" value="P:proteolysis"/>
    <property type="evidence" value="ECO:0007669"/>
    <property type="project" value="UniProtKB-KW"/>
</dbReference>
<proteinExistence type="predicted"/>
<dbReference type="AlphaFoldDB" id="A0A813J6T7"/>
<sequence length="283" mass="30886">MEPKSGGSLPRSACDIILICPVGASFSSEIGALFMPFLLRYYAAFFPGMTVEVLAKPLSLKDVQSRENNFGHKQYLIGDIFTLLNTQKSVISKLRAYSRLGVTLEDIYPGDQWNYVFGQARPLERVGVFSFARHSPVFYNGVHATEARELLSTSQLLGWMQTNRQTMCHETCHMFGILHCVFWNCMMNGNNGPGDSAGASFLCPVCLRKLLHALGGLYGRPSIQGGLSSESSAPARRHLPRMRWRGLIPAVAPTTATPIITTAEATTAATAATAAATAEDQQH</sequence>
<dbReference type="Proteomes" id="UP000626109">
    <property type="component" value="Unassembled WGS sequence"/>
</dbReference>
<keyword evidence="5" id="KW-0862">Zinc</keyword>
<dbReference type="GO" id="GO:0008237">
    <property type="term" value="F:metallopeptidase activity"/>
    <property type="evidence" value="ECO:0007669"/>
    <property type="project" value="UniProtKB-KW"/>
</dbReference>
<gene>
    <name evidence="7" type="ORF">PGLA2088_LOCUS16749</name>
</gene>
<keyword evidence="3" id="KW-0479">Metal-binding</keyword>
<dbReference type="EMBL" id="CAJNNW010021431">
    <property type="protein sequence ID" value="CAE8667910.1"/>
    <property type="molecule type" value="Genomic_DNA"/>
</dbReference>
<evidence type="ECO:0000313" key="8">
    <source>
        <dbReference type="Proteomes" id="UP000626109"/>
    </source>
</evidence>
<keyword evidence="2" id="KW-0645">Protease</keyword>
<evidence type="ECO:0000256" key="4">
    <source>
        <dbReference type="ARBA" id="ARBA00022801"/>
    </source>
</evidence>
<comment type="caution">
    <text evidence="7">The sequence shown here is derived from an EMBL/GenBank/DDBJ whole genome shotgun (WGS) entry which is preliminary data.</text>
</comment>
<evidence type="ECO:0000256" key="6">
    <source>
        <dbReference type="ARBA" id="ARBA00023049"/>
    </source>
</evidence>